<sequence>MKNILRNKVYEQARYALEEKIPTLEESIKGIDQRIERLKKQKERLCEMLDEDKGFVEEAIEKFDFVKQFFLGERGLDCGYLLFLNKEFLADKDGYSYQDAIKKRDEDRHEMPVNDAVAETLYCDDQKFTTIHFPHGGIQS</sequence>
<name>A0A411AAD8_BACVE</name>
<gene>
    <name evidence="1" type="ORF">BACVE_003837</name>
</gene>
<dbReference type="Proteomes" id="UP000587477">
    <property type="component" value="Chromosome"/>
</dbReference>
<dbReference type="EMBL" id="CP063687">
    <property type="protein sequence ID" value="QOY28795.1"/>
    <property type="molecule type" value="Genomic_DNA"/>
</dbReference>
<evidence type="ECO:0000313" key="2">
    <source>
        <dbReference type="Proteomes" id="UP000587477"/>
    </source>
</evidence>
<proteinExistence type="predicted"/>
<dbReference type="RefSeq" id="WP_048367370.1">
    <property type="nucleotide sequence ID" value="NZ_BDDG01000001.1"/>
</dbReference>
<dbReference type="AlphaFoldDB" id="A0A411AAD8"/>
<evidence type="ECO:0000313" key="1">
    <source>
        <dbReference type="EMBL" id="QOY28795.1"/>
    </source>
</evidence>
<reference evidence="2" key="1">
    <citation type="submission" date="2020-10" db="EMBL/GenBank/DDBJ databases">
        <title>Complete genome sequence of Bacillus velezensis NST6.</title>
        <authorList>
            <person name="Choi J."/>
        </authorList>
    </citation>
    <scope>NUCLEOTIDE SEQUENCE [LARGE SCALE GENOMIC DNA]</scope>
    <source>
        <strain evidence="2">NST6</strain>
    </source>
</reference>
<organism evidence="1 2">
    <name type="scientific">Bacillus velezensis</name>
    <dbReference type="NCBI Taxonomy" id="492670"/>
    <lineage>
        <taxon>Bacteria</taxon>
        <taxon>Bacillati</taxon>
        <taxon>Bacillota</taxon>
        <taxon>Bacilli</taxon>
        <taxon>Bacillales</taxon>
        <taxon>Bacillaceae</taxon>
        <taxon>Bacillus</taxon>
        <taxon>Bacillus amyloliquefaciens group</taxon>
    </lineage>
</organism>
<accession>A0A411AAD8</accession>
<protein>
    <submittedName>
        <fullName evidence="1">Uncharacterized protein</fullName>
    </submittedName>
</protein>